<organism evidence="1">
    <name type="scientific">marine sediment metagenome</name>
    <dbReference type="NCBI Taxonomy" id="412755"/>
    <lineage>
        <taxon>unclassified sequences</taxon>
        <taxon>metagenomes</taxon>
        <taxon>ecological metagenomes</taxon>
    </lineage>
</organism>
<protein>
    <recommendedName>
        <fullName evidence="2">Chromosomal replication initiator DnaA C-terminal domain-containing protein</fullName>
    </recommendedName>
</protein>
<dbReference type="GO" id="GO:0043565">
    <property type="term" value="F:sequence-specific DNA binding"/>
    <property type="evidence" value="ECO:0007669"/>
    <property type="project" value="InterPro"/>
</dbReference>
<dbReference type="PANTHER" id="PTHR34322">
    <property type="entry name" value="TRANSPOSASE, Y1_TNP DOMAIN-CONTAINING"/>
    <property type="match status" value="1"/>
</dbReference>
<name>X0SK16_9ZZZZ</name>
<dbReference type="EMBL" id="BARS01005965">
    <property type="protein sequence ID" value="GAF81359.1"/>
    <property type="molecule type" value="Genomic_DNA"/>
</dbReference>
<dbReference type="SUPFAM" id="SSF48295">
    <property type="entry name" value="TrpR-like"/>
    <property type="match status" value="1"/>
</dbReference>
<evidence type="ECO:0000313" key="1">
    <source>
        <dbReference type="EMBL" id="GAF81359.1"/>
    </source>
</evidence>
<dbReference type="InterPro" id="IPR010921">
    <property type="entry name" value="Trp_repressor/repl_initiator"/>
</dbReference>
<comment type="caution">
    <text evidence="1">The sequence shown here is derived from an EMBL/GenBank/DDBJ whole genome shotgun (WGS) entry which is preliminary data.</text>
</comment>
<dbReference type="Gene3D" id="3.30.70.1290">
    <property type="entry name" value="Transposase IS200-like"/>
    <property type="match status" value="1"/>
</dbReference>
<dbReference type="Gene3D" id="1.10.1750.10">
    <property type="match status" value="1"/>
</dbReference>
<dbReference type="InterPro" id="IPR036515">
    <property type="entry name" value="Transposase_17_sf"/>
</dbReference>
<reference evidence="1" key="1">
    <citation type="journal article" date="2014" name="Front. Microbiol.">
        <title>High frequency of phylogenetically diverse reductive dehalogenase-homologous genes in deep subseafloor sedimentary metagenomes.</title>
        <authorList>
            <person name="Kawai M."/>
            <person name="Futagami T."/>
            <person name="Toyoda A."/>
            <person name="Takaki Y."/>
            <person name="Nishi S."/>
            <person name="Hori S."/>
            <person name="Arai W."/>
            <person name="Tsubouchi T."/>
            <person name="Morono Y."/>
            <person name="Uchiyama I."/>
            <person name="Ito T."/>
            <person name="Fujiyama A."/>
            <person name="Inagaki F."/>
            <person name="Takami H."/>
        </authorList>
    </citation>
    <scope>NUCLEOTIDE SEQUENCE</scope>
    <source>
        <strain evidence="1">Expedition CK06-06</strain>
    </source>
</reference>
<gene>
    <name evidence="1" type="ORF">S01H1_11691</name>
</gene>
<dbReference type="PANTHER" id="PTHR34322:SF2">
    <property type="entry name" value="TRANSPOSASE IS200-LIKE DOMAIN-CONTAINING PROTEIN"/>
    <property type="match status" value="1"/>
</dbReference>
<dbReference type="GO" id="GO:0006313">
    <property type="term" value="P:DNA transposition"/>
    <property type="evidence" value="ECO:0007669"/>
    <property type="project" value="InterPro"/>
</dbReference>
<accession>X0SK16</accession>
<dbReference type="AlphaFoldDB" id="X0SK16"/>
<dbReference type="GO" id="GO:0004803">
    <property type="term" value="F:transposase activity"/>
    <property type="evidence" value="ECO:0007669"/>
    <property type="project" value="InterPro"/>
</dbReference>
<sequence>YGYVLLPEFYACLMETHKNNFIQSMHRINSGYANYLNRRYQYKNKLFHDRYKGYIIEKKIYLTEVSRYLHLLPVKTGLAKSPIQYEWSSFPGYIYKTKKEDWIAYNTILSMSNEASQKAAFCYQKYVEKGIKERIVYPFKDLKEGIILGSEDFKKEIYKDLKNNEIATQKEELSIAKIIIELVNQTTSWPSLRRRGRRVATTSLVRNAAIYFIKKFTDLSNLQISHFFQSLQKSSISQMSRRFTLAKENNPFLKKISKVLESKIKAVALNEK</sequence>
<evidence type="ECO:0008006" key="2">
    <source>
        <dbReference type="Google" id="ProtNLM"/>
    </source>
</evidence>
<feature type="non-terminal residue" evidence="1">
    <location>
        <position position="1"/>
    </location>
</feature>
<proteinExistence type="predicted"/>